<sequence>GKTGTSKILTNKTKQLAETDLAAQARLAASEVTRNVQTGTRGAADAFSRFVEGPSAERISPGGSQRRTFEPERKDFWDDFAALADETRNSGAIGTTAMRRPGGGEGGGGGAGGGPPSGGGAGGGAGTGGGSGTGTKGKNDGGGGWDNNW</sequence>
<name>A0A1B7P4W7_9EURO</name>
<comment type="caution">
    <text evidence="2">The sequence shown here is derived from an EMBL/GenBank/DDBJ whole genome shotgun (WGS) entry which is preliminary data.</text>
</comment>
<dbReference type="EMBL" id="LGUA01000106">
    <property type="protein sequence ID" value="OAX84082.1"/>
    <property type="molecule type" value="Genomic_DNA"/>
</dbReference>
<proteinExistence type="predicted"/>
<dbReference type="OrthoDB" id="983479at2759"/>
<evidence type="ECO:0000313" key="3">
    <source>
        <dbReference type="Proteomes" id="UP000091918"/>
    </source>
</evidence>
<evidence type="ECO:0000256" key="1">
    <source>
        <dbReference type="SAM" id="MobiDB-lite"/>
    </source>
</evidence>
<dbReference type="Proteomes" id="UP000091918">
    <property type="component" value="Unassembled WGS sequence"/>
</dbReference>
<dbReference type="AlphaFoldDB" id="A0A1B7P4W7"/>
<evidence type="ECO:0000313" key="2">
    <source>
        <dbReference type="EMBL" id="OAX84082.1"/>
    </source>
</evidence>
<accession>A0A1B7P4W7</accession>
<reference evidence="2 3" key="1">
    <citation type="submission" date="2015-07" db="EMBL/GenBank/DDBJ databases">
        <title>Emmonsia species relationships and genome sequence.</title>
        <authorList>
            <person name="Cuomo C.A."/>
            <person name="Schwartz I.S."/>
            <person name="Kenyon C."/>
            <person name="de Hoog G.S."/>
            <person name="Govender N.P."/>
            <person name="Botha A."/>
            <person name="Moreno L."/>
            <person name="de Vries M."/>
            <person name="Munoz J.F."/>
            <person name="Stielow J.B."/>
        </authorList>
    </citation>
    <scope>NUCLEOTIDE SEQUENCE [LARGE SCALE GENOMIC DNA]</scope>
    <source>
        <strain evidence="2 3">CBS 136260</strain>
    </source>
</reference>
<dbReference type="STRING" id="1658172.A0A1B7P4W7"/>
<feature type="region of interest" description="Disordered" evidence="1">
    <location>
        <begin position="34"/>
        <end position="72"/>
    </location>
</feature>
<gene>
    <name evidence="2" type="ORF">ACJ72_01540</name>
</gene>
<feature type="non-terminal residue" evidence="2">
    <location>
        <position position="1"/>
    </location>
</feature>
<keyword evidence="3" id="KW-1185">Reference proteome</keyword>
<protein>
    <submittedName>
        <fullName evidence="2">Uncharacterized protein</fullName>
    </submittedName>
</protein>
<feature type="region of interest" description="Disordered" evidence="1">
    <location>
        <begin position="87"/>
        <end position="149"/>
    </location>
</feature>
<feature type="compositionally biased region" description="Gly residues" evidence="1">
    <location>
        <begin position="101"/>
        <end position="149"/>
    </location>
</feature>
<organism evidence="2 3">
    <name type="scientific">Emergomyces africanus</name>
    <dbReference type="NCBI Taxonomy" id="1955775"/>
    <lineage>
        <taxon>Eukaryota</taxon>
        <taxon>Fungi</taxon>
        <taxon>Dikarya</taxon>
        <taxon>Ascomycota</taxon>
        <taxon>Pezizomycotina</taxon>
        <taxon>Eurotiomycetes</taxon>
        <taxon>Eurotiomycetidae</taxon>
        <taxon>Onygenales</taxon>
        <taxon>Ajellomycetaceae</taxon>
        <taxon>Emergomyces</taxon>
    </lineage>
</organism>